<dbReference type="Proteomes" id="UP000006591">
    <property type="component" value="Chromosome 5"/>
</dbReference>
<name>A0A0E0HEV5_ORYNI</name>
<reference evidence="1" key="1">
    <citation type="submission" date="2015-04" db="UniProtKB">
        <authorList>
            <consortium name="EnsemblPlants"/>
        </authorList>
    </citation>
    <scope>IDENTIFICATION</scope>
    <source>
        <strain evidence="1">SL10</strain>
    </source>
</reference>
<sequence>MAREARGAAAAISLFRRSPSYLPPFSPVAGAPAHELGEAYAVRRALGLHMPGGDGLLRRLHRRVEPERAAVSPPSPLGDEKAHDLDILPVQFVKLSANLSSPLIKELDVPRYQIDK</sequence>
<evidence type="ECO:0000313" key="1">
    <source>
        <dbReference type="EnsemblPlants" id="ONIVA05G18290.1"/>
    </source>
</evidence>
<dbReference type="HOGENOM" id="CLU_2100850_0_0_1"/>
<accession>A0A0E0HEV5</accession>
<organism evidence="1">
    <name type="scientific">Oryza nivara</name>
    <name type="common">Indian wild rice</name>
    <name type="synonym">Oryza sativa f. spontanea</name>
    <dbReference type="NCBI Taxonomy" id="4536"/>
    <lineage>
        <taxon>Eukaryota</taxon>
        <taxon>Viridiplantae</taxon>
        <taxon>Streptophyta</taxon>
        <taxon>Embryophyta</taxon>
        <taxon>Tracheophyta</taxon>
        <taxon>Spermatophyta</taxon>
        <taxon>Magnoliopsida</taxon>
        <taxon>Liliopsida</taxon>
        <taxon>Poales</taxon>
        <taxon>Poaceae</taxon>
        <taxon>BOP clade</taxon>
        <taxon>Oryzoideae</taxon>
        <taxon>Oryzeae</taxon>
        <taxon>Oryzinae</taxon>
        <taxon>Oryza</taxon>
    </lineage>
</organism>
<dbReference type="AlphaFoldDB" id="A0A0E0HEV5"/>
<reference evidence="1" key="2">
    <citation type="submission" date="2018-04" db="EMBL/GenBank/DDBJ databases">
        <title>OnivRS2 (Oryza nivara Reference Sequence Version 2).</title>
        <authorList>
            <person name="Zhang J."/>
            <person name="Kudrna D."/>
            <person name="Lee S."/>
            <person name="Talag J."/>
            <person name="Rajasekar S."/>
            <person name="Welchert J."/>
            <person name="Hsing Y.-I."/>
            <person name="Wing R.A."/>
        </authorList>
    </citation>
    <scope>NUCLEOTIDE SEQUENCE [LARGE SCALE GENOMIC DNA]</scope>
    <source>
        <strain evidence="1">SL10</strain>
    </source>
</reference>
<dbReference type="Gramene" id="ONIVA05G18290.1">
    <property type="protein sequence ID" value="ONIVA05G18290.1"/>
    <property type="gene ID" value="ONIVA05G18290"/>
</dbReference>
<dbReference type="EnsemblPlants" id="ONIVA05G18290.1">
    <property type="protein sequence ID" value="ONIVA05G18290.1"/>
    <property type="gene ID" value="ONIVA05G18290"/>
</dbReference>
<evidence type="ECO:0000313" key="2">
    <source>
        <dbReference type="Proteomes" id="UP000006591"/>
    </source>
</evidence>
<proteinExistence type="predicted"/>
<protein>
    <submittedName>
        <fullName evidence="1">Uncharacterized protein</fullName>
    </submittedName>
</protein>
<keyword evidence="2" id="KW-1185">Reference proteome</keyword>